<dbReference type="InterPro" id="IPR008523">
    <property type="entry name" value="DUF805"/>
</dbReference>
<dbReference type="InterPro" id="IPR023393">
    <property type="entry name" value="START-like_dom_sf"/>
</dbReference>
<keyword evidence="1" id="KW-0812">Transmembrane</keyword>
<keyword evidence="3" id="KW-1185">Reference proteome</keyword>
<feature type="transmembrane region" description="Helical" evidence="1">
    <location>
        <begin position="229"/>
        <end position="248"/>
    </location>
</feature>
<dbReference type="EMBL" id="QGGB01000002">
    <property type="protein sequence ID" value="PWN08024.1"/>
    <property type="molecule type" value="Genomic_DNA"/>
</dbReference>
<organism evidence="2 3">
    <name type="scientific">Rhodohalobacter mucosus</name>
    <dbReference type="NCBI Taxonomy" id="2079485"/>
    <lineage>
        <taxon>Bacteria</taxon>
        <taxon>Pseudomonadati</taxon>
        <taxon>Balneolota</taxon>
        <taxon>Balneolia</taxon>
        <taxon>Balneolales</taxon>
        <taxon>Balneolaceae</taxon>
        <taxon>Rhodohalobacter</taxon>
    </lineage>
</organism>
<feature type="transmembrane region" description="Helical" evidence="1">
    <location>
        <begin position="102"/>
        <end position="122"/>
    </location>
</feature>
<dbReference type="Pfam" id="PF05656">
    <property type="entry name" value="DUF805"/>
    <property type="match status" value="1"/>
</dbReference>
<dbReference type="Gene3D" id="3.30.530.20">
    <property type="match status" value="1"/>
</dbReference>
<protein>
    <recommendedName>
        <fullName evidence="4">DUF805 domain-containing protein</fullName>
    </recommendedName>
</protein>
<accession>A0A316TYV5</accession>
<feature type="transmembrane region" description="Helical" evidence="1">
    <location>
        <begin position="174"/>
        <end position="193"/>
    </location>
</feature>
<dbReference type="GO" id="GO:0016020">
    <property type="term" value="C:membrane"/>
    <property type="evidence" value="ECO:0007669"/>
    <property type="project" value="InterPro"/>
</dbReference>
<dbReference type="RefSeq" id="WP_109644744.1">
    <property type="nucleotide sequence ID" value="NZ_QGGB01000002.1"/>
</dbReference>
<evidence type="ECO:0000256" key="1">
    <source>
        <dbReference type="SAM" id="Phobius"/>
    </source>
</evidence>
<evidence type="ECO:0000313" key="2">
    <source>
        <dbReference type="EMBL" id="PWN08024.1"/>
    </source>
</evidence>
<dbReference type="SUPFAM" id="SSF55961">
    <property type="entry name" value="Bet v1-like"/>
    <property type="match status" value="1"/>
</dbReference>
<dbReference type="AlphaFoldDB" id="A0A316TYV5"/>
<proteinExistence type="predicted"/>
<dbReference type="OrthoDB" id="118637at2"/>
<keyword evidence="1" id="KW-1133">Transmembrane helix</keyword>
<name>A0A316TYV5_9BACT</name>
<feature type="transmembrane region" description="Helical" evidence="1">
    <location>
        <begin position="205"/>
        <end position="223"/>
    </location>
</feature>
<evidence type="ECO:0008006" key="4">
    <source>
        <dbReference type="Google" id="ProtNLM"/>
    </source>
</evidence>
<comment type="caution">
    <text evidence="2">The sequence shown here is derived from an EMBL/GenBank/DDBJ whole genome shotgun (WGS) entry which is preliminary data.</text>
</comment>
<evidence type="ECO:0000313" key="3">
    <source>
        <dbReference type="Proteomes" id="UP000245533"/>
    </source>
</evidence>
<dbReference type="Proteomes" id="UP000245533">
    <property type="component" value="Unassembled WGS sequence"/>
</dbReference>
<keyword evidence="1" id="KW-0472">Membrane</keyword>
<feature type="transmembrane region" description="Helical" evidence="1">
    <location>
        <begin position="37"/>
        <end position="57"/>
    </location>
</feature>
<gene>
    <name evidence="2" type="ORF">DDZ15_03150</name>
</gene>
<feature type="transmembrane region" description="Helical" evidence="1">
    <location>
        <begin position="255"/>
        <end position="274"/>
    </location>
</feature>
<feature type="transmembrane region" description="Helical" evidence="1">
    <location>
        <begin position="147"/>
        <end position="168"/>
    </location>
</feature>
<reference evidence="2 3" key="1">
    <citation type="submission" date="2018-05" db="EMBL/GenBank/DDBJ databases">
        <title>Rhodohalobacter halophilus gen. nov., sp. nov., a moderately halophilic member of the family Balneolaceae.</title>
        <authorList>
            <person name="Liu Z.-W."/>
        </authorList>
    </citation>
    <scope>NUCLEOTIDE SEQUENCE [LARGE SCALE GENOMIC DNA]</scope>
    <source>
        <strain evidence="2 3">8A47</strain>
    </source>
</reference>
<feature type="transmembrane region" description="Helical" evidence="1">
    <location>
        <begin position="69"/>
        <end position="90"/>
    </location>
</feature>
<sequence length="456" mass="51775">MNKLLNQIFGFQEPVDQKFYFTVGLSLMLGKYLVDMFVIYMVAGIFWTPIDYLIPLLEVRADKISEFPLWFYFTFIIWTLPFIWVGVSMTYRRAIDAGKSPWYVLGFFLPVLNYLVMLWLCIQPSKPIQTGKTDQKNTSSEDRFKHALIGVIASIIAGIAVILIAVFIFDSYGLSVFVLVPFLIGLIATYLFNAKGIRSLKESNWVAFIALGILSGSVILFSLEGLICVAMALPLAIPIVFLGAVLGRKIATNRVSYLQGGLPILILFPAFLAFDSISPQSSTFSVTTSVEISADINKVWDNVIEFNEIEQDPEWFFKLGIAYPVRATIEGQGVGAIRYCEFSTGPFVEPITVWNEPVHLAFDVIEQPASLQELSFYDNVNAPHIHDFFRSTNGEFRLTSVDNNKTLLEGTTWYKMEIYPHFYWRPISEWLVGKIHERVLKQIAFQSENPWHNNAN</sequence>